<feature type="compositionally biased region" description="Basic and acidic residues" evidence="1">
    <location>
        <begin position="91"/>
        <end position="115"/>
    </location>
</feature>
<dbReference type="EMBL" id="LAZR01030787">
    <property type="protein sequence ID" value="KKL55589.1"/>
    <property type="molecule type" value="Genomic_DNA"/>
</dbReference>
<protein>
    <submittedName>
        <fullName evidence="2">Uncharacterized protein</fullName>
    </submittedName>
</protein>
<feature type="region of interest" description="Disordered" evidence="1">
    <location>
        <begin position="1"/>
        <end position="23"/>
    </location>
</feature>
<sequence length="123" mass="14440">EQIKELEADLDTQARADAETEGERITENAIKAIISSDKDRKEMVIKQLNARHMQRRLEALTTSFRHRSYALRDMVDLFLASYYSSRSASGMRKERQEAEVERITGKMKDRRETSVKRHRKRPS</sequence>
<dbReference type="AlphaFoldDB" id="A0A0F9D214"/>
<name>A0A0F9D214_9ZZZZ</name>
<evidence type="ECO:0000256" key="1">
    <source>
        <dbReference type="SAM" id="MobiDB-lite"/>
    </source>
</evidence>
<evidence type="ECO:0000313" key="2">
    <source>
        <dbReference type="EMBL" id="KKL55589.1"/>
    </source>
</evidence>
<organism evidence="2">
    <name type="scientific">marine sediment metagenome</name>
    <dbReference type="NCBI Taxonomy" id="412755"/>
    <lineage>
        <taxon>unclassified sequences</taxon>
        <taxon>metagenomes</taxon>
        <taxon>ecological metagenomes</taxon>
    </lineage>
</organism>
<feature type="region of interest" description="Disordered" evidence="1">
    <location>
        <begin position="87"/>
        <end position="123"/>
    </location>
</feature>
<feature type="non-terminal residue" evidence="2">
    <location>
        <position position="1"/>
    </location>
</feature>
<reference evidence="2" key="1">
    <citation type="journal article" date="2015" name="Nature">
        <title>Complex archaea that bridge the gap between prokaryotes and eukaryotes.</title>
        <authorList>
            <person name="Spang A."/>
            <person name="Saw J.H."/>
            <person name="Jorgensen S.L."/>
            <person name="Zaremba-Niedzwiedzka K."/>
            <person name="Martijn J."/>
            <person name="Lind A.E."/>
            <person name="van Eijk R."/>
            <person name="Schleper C."/>
            <person name="Guy L."/>
            <person name="Ettema T.J."/>
        </authorList>
    </citation>
    <scope>NUCLEOTIDE SEQUENCE</scope>
</reference>
<gene>
    <name evidence="2" type="ORF">LCGC14_2253880</name>
</gene>
<accession>A0A0F9D214</accession>
<proteinExistence type="predicted"/>
<comment type="caution">
    <text evidence="2">The sequence shown here is derived from an EMBL/GenBank/DDBJ whole genome shotgun (WGS) entry which is preliminary data.</text>
</comment>